<keyword evidence="3" id="KW-1185">Reference proteome</keyword>
<dbReference type="OrthoDB" id="5808026at2759"/>
<dbReference type="Proteomes" id="UP000271889">
    <property type="component" value="Unassembled WGS sequence"/>
</dbReference>
<evidence type="ECO:0000259" key="1">
    <source>
        <dbReference type="PROSITE" id="PS00028"/>
    </source>
</evidence>
<dbReference type="EMBL" id="UYRV01027424">
    <property type="protein sequence ID" value="VDK80965.1"/>
    <property type="molecule type" value="Genomic_DNA"/>
</dbReference>
<gene>
    <name evidence="2" type="ORF">CGOC_LOCUS7774</name>
</gene>
<dbReference type="PANTHER" id="PTHR33936">
    <property type="entry name" value="PROTEIN CBG17840"/>
    <property type="match status" value="1"/>
</dbReference>
<feature type="domain" description="C2H2-type" evidence="1">
    <location>
        <begin position="85"/>
        <end position="108"/>
    </location>
</feature>
<dbReference type="InterPro" id="IPR013087">
    <property type="entry name" value="Znf_C2H2_type"/>
</dbReference>
<dbReference type="SMART" id="SM00355">
    <property type="entry name" value="ZnF_C2H2"/>
    <property type="match status" value="2"/>
</dbReference>
<proteinExistence type="predicted"/>
<evidence type="ECO:0000313" key="2">
    <source>
        <dbReference type="EMBL" id="VDK80965.1"/>
    </source>
</evidence>
<reference evidence="2 3" key="1">
    <citation type="submission" date="2018-11" db="EMBL/GenBank/DDBJ databases">
        <authorList>
            <consortium name="Pathogen Informatics"/>
        </authorList>
    </citation>
    <scope>NUCLEOTIDE SEQUENCE [LARGE SCALE GENOMIC DNA]</scope>
</reference>
<organism evidence="2 3">
    <name type="scientific">Cylicostephanus goldi</name>
    <name type="common">Nematode worm</name>
    <dbReference type="NCBI Taxonomy" id="71465"/>
    <lineage>
        <taxon>Eukaryota</taxon>
        <taxon>Metazoa</taxon>
        <taxon>Ecdysozoa</taxon>
        <taxon>Nematoda</taxon>
        <taxon>Chromadorea</taxon>
        <taxon>Rhabditida</taxon>
        <taxon>Rhabditina</taxon>
        <taxon>Rhabditomorpha</taxon>
        <taxon>Strongyloidea</taxon>
        <taxon>Strongylidae</taxon>
        <taxon>Cylicostephanus</taxon>
    </lineage>
</organism>
<dbReference type="PANTHER" id="PTHR33936:SF9">
    <property type="entry name" value="C2H2-TYPE DOMAIN-CONTAINING PROTEIN"/>
    <property type="match status" value="1"/>
</dbReference>
<sequence length="135" mass="15701">MAEAVEEVGELAAGRQYVYEYDSMVHTQHDQNIIYQLYQPLETNNGTFICRICLELGETVEFMNKASYTHHRYKIHGSYNNNHVCPVLHCREIYASMSILRKHLLVDHKLPVEMHHRTFASIAEFEVFASLTLAE</sequence>
<accession>A0A3P6TJ39</accession>
<protein>
    <recommendedName>
        <fullName evidence="1">C2H2-type domain-containing protein</fullName>
    </recommendedName>
</protein>
<dbReference type="AlphaFoldDB" id="A0A3P6TJ39"/>
<evidence type="ECO:0000313" key="3">
    <source>
        <dbReference type="Proteomes" id="UP000271889"/>
    </source>
</evidence>
<dbReference type="PROSITE" id="PS00028">
    <property type="entry name" value="ZINC_FINGER_C2H2_1"/>
    <property type="match status" value="1"/>
</dbReference>
<dbReference type="InterPro" id="IPR052797">
    <property type="entry name" value="RegFact_GeneExpr_CellDeath"/>
</dbReference>
<name>A0A3P6TJ39_CYLGO</name>